<evidence type="ECO:0000256" key="5">
    <source>
        <dbReference type="ARBA" id="ARBA00010726"/>
    </source>
</evidence>
<keyword evidence="10" id="KW-0460">Magnesium</keyword>
<dbReference type="UniPathway" id="UPA00628"/>
<keyword evidence="12" id="KW-1185">Reference proteome</keyword>
<dbReference type="CDD" id="cd02513">
    <property type="entry name" value="CMP-NeuAc_Synthase"/>
    <property type="match status" value="1"/>
</dbReference>
<proteinExistence type="inferred from homology"/>
<dbReference type="GO" id="GO:0046872">
    <property type="term" value="F:metal ion binding"/>
    <property type="evidence" value="ECO:0007669"/>
    <property type="project" value="UniProtKB-KW"/>
</dbReference>
<evidence type="ECO:0000256" key="4">
    <source>
        <dbReference type="ARBA" id="ARBA00005893"/>
    </source>
</evidence>
<dbReference type="Gene3D" id="3.40.50.1000">
    <property type="entry name" value="HAD superfamily/HAD-like"/>
    <property type="match status" value="1"/>
</dbReference>
<evidence type="ECO:0000256" key="2">
    <source>
        <dbReference type="ARBA" id="ARBA00001946"/>
    </source>
</evidence>
<evidence type="ECO:0000256" key="10">
    <source>
        <dbReference type="ARBA" id="ARBA00022842"/>
    </source>
</evidence>
<dbReference type="InterPro" id="IPR036412">
    <property type="entry name" value="HAD-like_sf"/>
</dbReference>
<keyword evidence="11" id="KW-0548">Nucleotidyltransferase</keyword>
<evidence type="ECO:0000256" key="1">
    <source>
        <dbReference type="ARBA" id="ARBA00001862"/>
    </source>
</evidence>
<evidence type="ECO:0000256" key="7">
    <source>
        <dbReference type="ARBA" id="ARBA00012491"/>
    </source>
</evidence>
<dbReference type="EMBL" id="QUAB01000037">
    <property type="protein sequence ID" value="REJ06217.1"/>
    <property type="molecule type" value="Genomic_DNA"/>
</dbReference>
<dbReference type="SFLD" id="SFLDS00003">
    <property type="entry name" value="Haloacid_Dehalogenase"/>
    <property type="match status" value="1"/>
</dbReference>
<dbReference type="PANTHER" id="PTHR21485">
    <property type="entry name" value="HAD SUPERFAMILY MEMBERS CMAS AND KDSC"/>
    <property type="match status" value="1"/>
</dbReference>
<keyword evidence="8" id="KW-0479">Metal-binding</keyword>
<comment type="caution">
    <text evidence="11">The sequence shown here is derived from an EMBL/GenBank/DDBJ whole genome shotgun (WGS) entry which is preliminary data.</text>
</comment>
<dbReference type="InterPro" id="IPR050793">
    <property type="entry name" value="CMP-NeuNAc_synthase"/>
</dbReference>
<name>A0A371NV57_9MICO</name>
<dbReference type="InterPro" id="IPR010023">
    <property type="entry name" value="KdsC_fam"/>
</dbReference>
<evidence type="ECO:0000256" key="3">
    <source>
        <dbReference type="ARBA" id="ARBA00005141"/>
    </source>
</evidence>
<comment type="subunit">
    <text evidence="6">Homotetramer.</text>
</comment>
<dbReference type="SFLD" id="SFLDG01136">
    <property type="entry name" value="C1.6:_Phosphoserine_Phosphatas"/>
    <property type="match status" value="1"/>
</dbReference>
<dbReference type="GO" id="GO:0008781">
    <property type="term" value="F:N-acylneuraminate cytidylyltransferase activity"/>
    <property type="evidence" value="ECO:0007669"/>
    <property type="project" value="UniProtKB-EC"/>
</dbReference>
<organism evidence="11 12">
    <name type="scientific">Microbacterium bovistercoris</name>
    <dbReference type="NCBI Taxonomy" id="2293570"/>
    <lineage>
        <taxon>Bacteria</taxon>
        <taxon>Bacillati</taxon>
        <taxon>Actinomycetota</taxon>
        <taxon>Actinomycetes</taxon>
        <taxon>Micrococcales</taxon>
        <taxon>Microbacteriaceae</taxon>
        <taxon>Microbacterium</taxon>
    </lineage>
</organism>
<dbReference type="SUPFAM" id="SSF53448">
    <property type="entry name" value="Nucleotide-diphospho-sugar transferases"/>
    <property type="match status" value="1"/>
</dbReference>
<evidence type="ECO:0000256" key="8">
    <source>
        <dbReference type="ARBA" id="ARBA00022723"/>
    </source>
</evidence>
<dbReference type="SUPFAM" id="SSF56784">
    <property type="entry name" value="HAD-like"/>
    <property type="match status" value="1"/>
</dbReference>
<dbReference type="Pfam" id="PF08282">
    <property type="entry name" value="Hydrolase_3"/>
    <property type="match status" value="1"/>
</dbReference>
<dbReference type="InterPro" id="IPR029044">
    <property type="entry name" value="Nucleotide-diphossugar_trans"/>
</dbReference>
<keyword evidence="11" id="KW-0808">Transferase</keyword>
<dbReference type="AlphaFoldDB" id="A0A371NV57"/>
<accession>A0A371NV57</accession>
<dbReference type="Proteomes" id="UP000262172">
    <property type="component" value="Unassembled WGS sequence"/>
</dbReference>
<comment type="cofactor">
    <cofactor evidence="2">
        <name>Mg(2+)</name>
        <dbReference type="ChEBI" id="CHEBI:18420"/>
    </cofactor>
</comment>
<comment type="catalytic activity">
    <reaction evidence="1">
        <text>an N-acylneuraminate + CTP = a CMP-N-acyl-beta-neuraminate + diphosphate</text>
        <dbReference type="Rhea" id="RHEA:11344"/>
        <dbReference type="ChEBI" id="CHEBI:33019"/>
        <dbReference type="ChEBI" id="CHEBI:37563"/>
        <dbReference type="ChEBI" id="CHEBI:60073"/>
        <dbReference type="ChEBI" id="CHEBI:68671"/>
        <dbReference type="EC" id="2.7.7.43"/>
    </reaction>
</comment>
<evidence type="ECO:0000256" key="9">
    <source>
        <dbReference type="ARBA" id="ARBA00022801"/>
    </source>
</evidence>
<dbReference type="GO" id="GO:0016788">
    <property type="term" value="F:hydrolase activity, acting on ester bonds"/>
    <property type="evidence" value="ECO:0007669"/>
    <property type="project" value="InterPro"/>
</dbReference>
<dbReference type="InterPro" id="IPR003329">
    <property type="entry name" value="Cytidylyl_trans"/>
</dbReference>
<reference evidence="11 12" key="1">
    <citation type="submission" date="2018-08" db="EMBL/GenBank/DDBJ databases">
        <title>Isolation, diversity and antifungal activity of Actinobacteria from cow dung.</title>
        <authorList>
            <person name="Ling L."/>
        </authorList>
    </citation>
    <scope>NUCLEOTIDE SEQUENCE [LARGE SCALE GENOMIC DNA]</scope>
    <source>
        <strain evidence="11 12">NEAU-LLE</strain>
    </source>
</reference>
<dbReference type="OrthoDB" id="9805604at2"/>
<keyword evidence="9" id="KW-0378">Hydrolase</keyword>
<protein>
    <recommendedName>
        <fullName evidence="7">N-acylneuraminate cytidylyltransferase</fullName>
        <ecNumber evidence="7">2.7.7.43</ecNumber>
    </recommendedName>
</protein>
<comment type="similarity">
    <text evidence="5">Belongs to the CMP-NeuNAc synthase family.</text>
</comment>
<evidence type="ECO:0000313" key="11">
    <source>
        <dbReference type="EMBL" id="REJ06217.1"/>
    </source>
</evidence>
<comment type="similarity">
    <text evidence="4">Belongs to the KdsC family.</text>
</comment>
<dbReference type="EC" id="2.7.7.43" evidence="7"/>
<dbReference type="PANTHER" id="PTHR21485:SF3">
    <property type="entry name" value="N-ACYLNEURAMINATE CYTIDYLYLTRANSFERASE"/>
    <property type="match status" value="1"/>
</dbReference>
<gene>
    <name evidence="11" type="ORF">DY023_07015</name>
</gene>
<dbReference type="InterPro" id="IPR023214">
    <property type="entry name" value="HAD_sf"/>
</dbReference>
<dbReference type="Gene3D" id="3.90.550.10">
    <property type="entry name" value="Spore Coat Polysaccharide Biosynthesis Protein SpsA, Chain A"/>
    <property type="match status" value="1"/>
</dbReference>
<evidence type="ECO:0000256" key="6">
    <source>
        <dbReference type="ARBA" id="ARBA00011881"/>
    </source>
</evidence>
<dbReference type="Pfam" id="PF02348">
    <property type="entry name" value="CTP_transf_3"/>
    <property type="match status" value="1"/>
</dbReference>
<dbReference type="GO" id="GO:0006054">
    <property type="term" value="P:N-acetylneuraminate metabolic process"/>
    <property type="evidence" value="ECO:0007669"/>
    <property type="project" value="UniProtKB-UniPathway"/>
</dbReference>
<dbReference type="SFLD" id="SFLDG01138">
    <property type="entry name" value="C1.6.2:_Deoxy-d-mannose-octulo"/>
    <property type="match status" value="1"/>
</dbReference>
<sequence length="425" mass="44533">MNDRLTVAIIPARGGSKGVSGKNLRRVGGVPLVERAVQASASAVDLVVVSTEDAAIAAVARDAGARVVDRPAELSGDEATSESALLHALDVLEGDGVPVGTVAFVQATSPFIPAEGIAEAVALIEGGTYDSVFSACETYGFLWRRDAGGAAAAINHDAAHRPRRQDREPHYLETGAFYAFDATGFRRFRHRFFGLVGIVTVPERMAIEIDDEDQLALAEALAAASGSRQDLGVPRHSGCDPTDPSEILQISEAPDAVRPGRAGSAASGTTPIPALALVTDFDGVHTDDSATVDEHGNESVRVSREDGMGVARLRRAGIPMLILSTEQNPVVARRAEKLQIPVLHGVDDKASALAAWAAERGIRLEDIAYVGNDVNDLGPLGVVGWPVAVANAHPQVKAAARVVLNRRGGDGAVREIAERMLAVQA</sequence>
<evidence type="ECO:0000313" key="12">
    <source>
        <dbReference type="Proteomes" id="UP000262172"/>
    </source>
</evidence>
<dbReference type="RefSeq" id="WP_116241634.1">
    <property type="nucleotide sequence ID" value="NZ_QUAB01000037.1"/>
</dbReference>
<comment type="pathway">
    <text evidence="3">Amino-sugar metabolism; N-acetylneuraminate metabolism.</text>
</comment>